<accession>A0A0A9D4M6</accession>
<reference evidence="1" key="1">
    <citation type="submission" date="2014-09" db="EMBL/GenBank/DDBJ databases">
        <authorList>
            <person name="Magalhaes I.L.F."/>
            <person name="Oliveira U."/>
            <person name="Santos F.R."/>
            <person name="Vidigal T.H.D.A."/>
            <person name="Brescovit A.D."/>
            <person name="Santos A.J."/>
        </authorList>
    </citation>
    <scope>NUCLEOTIDE SEQUENCE</scope>
    <source>
        <tissue evidence="1">Shoot tissue taken approximately 20 cm above the soil surface</tissue>
    </source>
</reference>
<evidence type="ECO:0000313" key="1">
    <source>
        <dbReference type="EMBL" id="JAD82786.1"/>
    </source>
</evidence>
<proteinExistence type="predicted"/>
<organism evidence="1">
    <name type="scientific">Arundo donax</name>
    <name type="common">Giant reed</name>
    <name type="synonym">Donax arundinaceus</name>
    <dbReference type="NCBI Taxonomy" id="35708"/>
    <lineage>
        <taxon>Eukaryota</taxon>
        <taxon>Viridiplantae</taxon>
        <taxon>Streptophyta</taxon>
        <taxon>Embryophyta</taxon>
        <taxon>Tracheophyta</taxon>
        <taxon>Spermatophyta</taxon>
        <taxon>Magnoliopsida</taxon>
        <taxon>Liliopsida</taxon>
        <taxon>Poales</taxon>
        <taxon>Poaceae</taxon>
        <taxon>PACMAD clade</taxon>
        <taxon>Arundinoideae</taxon>
        <taxon>Arundineae</taxon>
        <taxon>Arundo</taxon>
    </lineage>
</organism>
<name>A0A0A9D4M6_ARUDO</name>
<protein>
    <submittedName>
        <fullName evidence="1">Uncharacterized protein</fullName>
    </submittedName>
</protein>
<dbReference type="EMBL" id="GBRH01215109">
    <property type="protein sequence ID" value="JAD82786.1"/>
    <property type="molecule type" value="Transcribed_RNA"/>
</dbReference>
<sequence length="61" mass="7206">MYNLMFYQDVIDIFGSTVEVKREDPDSRMICSPCCSCMVFQSIIDSIFQLCKNFYFLVQSR</sequence>
<reference evidence="1" key="2">
    <citation type="journal article" date="2015" name="Data Brief">
        <title>Shoot transcriptome of the giant reed, Arundo donax.</title>
        <authorList>
            <person name="Barrero R.A."/>
            <person name="Guerrero F.D."/>
            <person name="Moolhuijzen P."/>
            <person name="Goolsby J.A."/>
            <person name="Tidwell J."/>
            <person name="Bellgard S.E."/>
            <person name="Bellgard M.I."/>
        </authorList>
    </citation>
    <scope>NUCLEOTIDE SEQUENCE</scope>
    <source>
        <tissue evidence="1">Shoot tissue taken approximately 20 cm above the soil surface</tissue>
    </source>
</reference>
<dbReference type="AlphaFoldDB" id="A0A0A9D4M6"/>